<comment type="caution">
    <text evidence="2">The sequence shown here is derived from an EMBL/GenBank/DDBJ whole genome shotgun (WGS) entry which is preliminary data.</text>
</comment>
<proteinExistence type="predicted"/>
<dbReference type="OrthoDB" id="10587816at2759"/>
<evidence type="ECO:0000256" key="1">
    <source>
        <dbReference type="SAM" id="MobiDB-lite"/>
    </source>
</evidence>
<organism evidence="2 3">
    <name type="scientific">Rhizoctonia solani AG-3 Rhs1AP</name>
    <dbReference type="NCBI Taxonomy" id="1086054"/>
    <lineage>
        <taxon>Eukaryota</taxon>
        <taxon>Fungi</taxon>
        <taxon>Dikarya</taxon>
        <taxon>Basidiomycota</taxon>
        <taxon>Agaricomycotina</taxon>
        <taxon>Agaricomycetes</taxon>
        <taxon>Cantharellales</taxon>
        <taxon>Ceratobasidiaceae</taxon>
        <taxon>Rhizoctonia</taxon>
    </lineage>
</organism>
<evidence type="ECO:0000313" key="3">
    <source>
        <dbReference type="Proteomes" id="UP000030108"/>
    </source>
</evidence>
<protein>
    <submittedName>
        <fullName evidence="2">Uncharacterized protein</fullName>
    </submittedName>
</protein>
<reference evidence="3" key="1">
    <citation type="journal article" date="2014" name="Genome Announc.">
        <title>Draft genome sequence of the plant-pathogenic soil fungus Rhizoctonia solani anastomosis group 3 strain Rhs1AP.</title>
        <authorList>
            <person name="Cubeta M.A."/>
            <person name="Thomas E."/>
            <person name="Dean R.A."/>
            <person name="Jabaji S."/>
            <person name="Neate S.M."/>
            <person name="Tavantzis S."/>
            <person name="Toda T."/>
            <person name="Vilgalys R."/>
            <person name="Bharathan N."/>
            <person name="Fedorova-Abrams N."/>
            <person name="Pakala S.B."/>
            <person name="Pakala S.M."/>
            <person name="Zafar N."/>
            <person name="Joardar V."/>
            <person name="Losada L."/>
            <person name="Nierman W.C."/>
        </authorList>
    </citation>
    <scope>NUCLEOTIDE SEQUENCE [LARGE SCALE GENOMIC DNA]</scope>
    <source>
        <strain evidence="3">AG-3</strain>
    </source>
</reference>
<feature type="compositionally biased region" description="Polar residues" evidence="1">
    <location>
        <begin position="1"/>
        <end position="31"/>
    </location>
</feature>
<dbReference type="Proteomes" id="UP000030108">
    <property type="component" value="Unassembled WGS sequence"/>
</dbReference>
<name>X8JJQ2_9AGAM</name>
<dbReference type="AlphaFoldDB" id="X8JJQ2"/>
<feature type="region of interest" description="Disordered" evidence="1">
    <location>
        <begin position="62"/>
        <end position="82"/>
    </location>
</feature>
<feature type="non-terminal residue" evidence="2">
    <location>
        <position position="135"/>
    </location>
</feature>
<accession>X8JJQ2</accession>
<dbReference type="EMBL" id="JATN01000314">
    <property type="protein sequence ID" value="EUC64007.1"/>
    <property type="molecule type" value="Genomic_DNA"/>
</dbReference>
<gene>
    <name evidence="2" type="ORF">RSOL_434250</name>
</gene>
<evidence type="ECO:0000313" key="2">
    <source>
        <dbReference type="EMBL" id="EUC64007.1"/>
    </source>
</evidence>
<feature type="region of interest" description="Disordered" evidence="1">
    <location>
        <begin position="1"/>
        <end position="41"/>
    </location>
</feature>
<feature type="compositionally biased region" description="Polar residues" evidence="1">
    <location>
        <begin position="71"/>
        <end position="82"/>
    </location>
</feature>
<sequence>MARGSQEMTQQGLSKEAGEQSTCQTMLTSPASGGGDGNTILSTEDEYLKEMHSEMMDKGLYKEASEDCTHGTGSATSPSSFSALDHSSRIFASYHGQLSEDYVHRPHNHKLYISHPMGSVTGNWRVRHTEVPEDS</sequence>